<evidence type="ECO:0000313" key="11">
    <source>
        <dbReference type="EMBL" id="ARU05444.1"/>
    </source>
</evidence>
<dbReference type="KEGG" id="cser:CCO03_12770"/>
<reference evidence="11 12" key="1">
    <citation type="submission" date="2017-05" db="EMBL/GenBank/DDBJ databases">
        <authorList>
            <person name="Song R."/>
            <person name="Chenine A.L."/>
            <person name="Ruprecht R.M."/>
        </authorList>
    </citation>
    <scope>NUCLEOTIDE SEQUENCE [LARGE SCALE GENOMIC DNA]</scope>
    <source>
        <strain evidence="11 12">DSM 26136</strain>
    </source>
</reference>
<dbReference type="AlphaFoldDB" id="A0A1Y0EP69"/>
<dbReference type="EMBL" id="CP021455">
    <property type="protein sequence ID" value="ARU05444.1"/>
    <property type="molecule type" value="Genomic_DNA"/>
</dbReference>
<dbReference type="OrthoDB" id="4279at2"/>
<name>A0A1Y0EP69_9BURK</name>
<comment type="similarity">
    <text evidence="2">Belongs to the purine nucleoside phosphorylase YfiH/LACC1 family.</text>
</comment>
<evidence type="ECO:0000256" key="9">
    <source>
        <dbReference type="ARBA" id="ARBA00049893"/>
    </source>
</evidence>
<evidence type="ECO:0000256" key="6">
    <source>
        <dbReference type="ARBA" id="ARBA00022833"/>
    </source>
</evidence>
<comment type="catalytic activity">
    <reaction evidence="8">
        <text>adenosine + phosphate = alpha-D-ribose 1-phosphate + adenine</text>
        <dbReference type="Rhea" id="RHEA:27642"/>
        <dbReference type="ChEBI" id="CHEBI:16335"/>
        <dbReference type="ChEBI" id="CHEBI:16708"/>
        <dbReference type="ChEBI" id="CHEBI:43474"/>
        <dbReference type="ChEBI" id="CHEBI:57720"/>
        <dbReference type="EC" id="2.4.2.1"/>
    </reaction>
    <physiologicalReaction direction="left-to-right" evidence="8">
        <dbReference type="Rhea" id="RHEA:27643"/>
    </physiologicalReaction>
</comment>
<keyword evidence="6" id="KW-0862">Zinc</keyword>
<evidence type="ECO:0000256" key="7">
    <source>
        <dbReference type="ARBA" id="ARBA00047989"/>
    </source>
</evidence>
<feature type="region of interest" description="Disordered" evidence="10">
    <location>
        <begin position="153"/>
        <end position="185"/>
    </location>
</feature>
<dbReference type="Proteomes" id="UP000196138">
    <property type="component" value="Chromosome"/>
</dbReference>
<comment type="catalytic activity">
    <reaction evidence="9">
        <text>S-methyl-5'-thioadenosine + phosphate = 5-(methylsulfanyl)-alpha-D-ribose 1-phosphate + adenine</text>
        <dbReference type="Rhea" id="RHEA:11852"/>
        <dbReference type="ChEBI" id="CHEBI:16708"/>
        <dbReference type="ChEBI" id="CHEBI:17509"/>
        <dbReference type="ChEBI" id="CHEBI:43474"/>
        <dbReference type="ChEBI" id="CHEBI:58533"/>
        <dbReference type="EC" id="2.4.2.28"/>
    </reaction>
    <physiologicalReaction direction="left-to-right" evidence="9">
        <dbReference type="Rhea" id="RHEA:11853"/>
    </physiologicalReaction>
</comment>
<dbReference type="InterPro" id="IPR003730">
    <property type="entry name" value="Cu_polyphenol_OxRdtase"/>
</dbReference>
<evidence type="ECO:0000256" key="2">
    <source>
        <dbReference type="ARBA" id="ARBA00007353"/>
    </source>
</evidence>
<dbReference type="Gene3D" id="3.60.140.10">
    <property type="entry name" value="CNF1/YfiH-like putative cysteine hydrolases"/>
    <property type="match status" value="1"/>
</dbReference>
<keyword evidence="3" id="KW-0808">Transferase</keyword>
<keyword evidence="4" id="KW-0479">Metal-binding</keyword>
<evidence type="ECO:0000256" key="8">
    <source>
        <dbReference type="ARBA" id="ARBA00048968"/>
    </source>
</evidence>
<keyword evidence="5" id="KW-0378">Hydrolase</keyword>
<evidence type="ECO:0000256" key="3">
    <source>
        <dbReference type="ARBA" id="ARBA00022679"/>
    </source>
</evidence>
<dbReference type="GO" id="GO:0017061">
    <property type="term" value="F:S-methyl-5-thioadenosine phosphorylase activity"/>
    <property type="evidence" value="ECO:0007669"/>
    <property type="project" value="UniProtKB-EC"/>
</dbReference>
<dbReference type="GO" id="GO:0005507">
    <property type="term" value="F:copper ion binding"/>
    <property type="evidence" value="ECO:0007669"/>
    <property type="project" value="TreeGrafter"/>
</dbReference>
<sequence length="328" mass="34086">MSTNPLESGRFAQQPHFQVLRPEWPAPSNVQAAFTERGTLDEKGGDDGAAVAAGLSHFNLGAHVGDDPGRVARHRAAVDARWGVQAVYLNQVHGRVVQPLADGDAQGATADASWTTAPGVACAIMVADCLPVLMTNRQGDWVGAAHAGWRGLAGEGARAQPQPDADGHRAGFSNAELPPGSPAGDGLAALPGGVLEALVQAYLQVPAAQPGQVRATADLVAWLGPCIGPTAFEVGPEVRAAFLAQAGAWRTQTGAQFTPQPGGKFLANLPGLARLWLAATGVTAVHGNDGTAAWCTVGQPERFFSYRRDQQALGASGRMCAYIWLQAR</sequence>
<evidence type="ECO:0000256" key="1">
    <source>
        <dbReference type="ARBA" id="ARBA00000553"/>
    </source>
</evidence>
<comment type="catalytic activity">
    <reaction evidence="7">
        <text>adenosine + H2O + H(+) = inosine + NH4(+)</text>
        <dbReference type="Rhea" id="RHEA:24408"/>
        <dbReference type="ChEBI" id="CHEBI:15377"/>
        <dbReference type="ChEBI" id="CHEBI:15378"/>
        <dbReference type="ChEBI" id="CHEBI:16335"/>
        <dbReference type="ChEBI" id="CHEBI:17596"/>
        <dbReference type="ChEBI" id="CHEBI:28938"/>
        <dbReference type="EC" id="3.5.4.4"/>
    </reaction>
    <physiologicalReaction direction="left-to-right" evidence="7">
        <dbReference type="Rhea" id="RHEA:24409"/>
    </physiologicalReaction>
</comment>
<evidence type="ECO:0000256" key="5">
    <source>
        <dbReference type="ARBA" id="ARBA00022801"/>
    </source>
</evidence>
<evidence type="ECO:0008006" key="13">
    <source>
        <dbReference type="Google" id="ProtNLM"/>
    </source>
</evidence>
<evidence type="ECO:0000256" key="10">
    <source>
        <dbReference type="SAM" id="MobiDB-lite"/>
    </source>
</evidence>
<accession>A0A1Y0EP69</accession>
<evidence type="ECO:0000313" key="12">
    <source>
        <dbReference type="Proteomes" id="UP000196138"/>
    </source>
</evidence>
<evidence type="ECO:0000256" key="4">
    <source>
        <dbReference type="ARBA" id="ARBA00022723"/>
    </source>
</evidence>
<protein>
    <recommendedName>
        <fullName evidence="13">Purine nucleoside phosphorylase</fullName>
    </recommendedName>
</protein>
<dbReference type="PANTHER" id="PTHR30616:SF2">
    <property type="entry name" value="PURINE NUCLEOSIDE PHOSPHORYLASE LACC1"/>
    <property type="match status" value="1"/>
</dbReference>
<dbReference type="InterPro" id="IPR038371">
    <property type="entry name" value="Cu_polyphenol_OxRdtase_sf"/>
</dbReference>
<dbReference type="Pfam" id="PF02578">
    <property type="entry name" value="Cu-oxidase_4"/>
    <property type="match status" value="2"/>
</dbReference>
<dbReference type="RefSeq" id="WP_087281613.1">
    <property type="nucleotide sequence ID" value="NZ_CP021455.1"/>
</dbReference>
<dbReference type="InterPro" id="IPR011324">
    <property type="entry name" value="Cytotoxic_necrot_fac-like_cat"/>
</dbReference>
<dbReference type="GO" id="GO:0016787">
    <property type="term" value="F:hydrolase activity"/>
    <property type="evidence" value="ECO:0007669"/>
    <property type="project" value="UniProtKB-KW"/>
</dbReference>
<dbReference type="CDD" id="cd16833">
    <property type="entry name" value="YfiH"/>
    <property type="match status" value="1"/>
</dbReference>
<dbReference type="PANTHER" id="PTHR30616">
    <property type="entry name" value="UNCHARACTERIZED PROTEIN YFIH"/>
    <property type="match status" value="1"/>
</dbReference>
<comment type="catalytic activity">
    <reaction evidence="1">
        <text>inosine + phosphate = alpha-D-ribose 1-phosphate + hypoxanthine</text>
        <dbReference type="Rhea" id="RHEA:27646"/>
        <dbReference type="ChEBI" id="CHEBI:17368"/>
        <dbReference type="ChEBI" id="CHEBI:17596"/>
        <dbReference type="ChEBI" id="CHEBI:43474"/>
        <dbReference type="ChEBI" id="CHEBI:57720"/>
        <dbReference type="EC" id="2.4.2.1"/>
    </reaction>
    <physiologicalReaction direction="left-to-right" evidence="1">
        <dbReference type="Rhea" id="RHEA:27647"/>
    </physiologicalReaction>
</comment>
<keyword evidence="12" id="KW-1185">Reference proteome</keyword>
<dbReference type="SUPFAM" id="SSF64438">
    <property type="entry name" value="CNF1/YfiH-like putative cysteine hydrolases"/>
    <property type="match status" value="2"/>
</dbReference>
<gene>
    <name evidence="11" type="ORF">CCO03_12770</name>
</gene>
<organism evidence="11 12">
    <name type="scientific">Comamonas serinivorans</name>
    <dbReference type="NCBI Taxonomy" id="1082851"/>
    <lineage>
        <taxon>Bacteria</taxon>
        <taxon>Pseudomonadati</taxon>
        <taxon>Pseudomonadota</taxon>
        <taxon>Betaproteobacteria</taxon>
        <taxon>Burkholderiales</taxon>
        <taxon>Comamonadaceae</taxon>
        <taxon>Comamonas</taxon>
    </lineage>
</organism>
<proteinExistence type="inferred from homology"/>